<dbReference type="Proteomes" id="UP000265180">
    <property type="component" value="Chromosome 10"/>
</dbReference>
<evidence type="ECO:0000256" key="11">
    <source>
        <dbReference type="PROSITE-ProRule" id="PRU00043"/>
    </source>
</evidence>
<proteinExistence type="predicted"/>
<dbReference type="InterPro" id="IPR015919">
    <property type="entry name" value="Cadherin-like_sf"/>
</dbReference>
<keyword evidence="3" id="KW-0812">Transmembrane</keyword>
<dbReference type="PROSITE" id="PS50268">
    <property type="entry name" value="CADHERIN_2"/>
    <property type="match status" value="2"/>
</dbReference>
<feature type="domain" description="Cadherin" evidence="12">
    <location>
        <begin position="104"/>
        <end position="208"/>
    </location>
</feature>
<dbReference type="GO" id="GO:0007156">
    <property type="term" value="P:homophilic cell adhesion via plasma membrane adhesion molecules"/>
    <property type="evidence" value="ECO:0007669"/>
    <property type="project" value="InterPro"/>
</dbReference>
<name>A0A3P9L090_ORYLA</name>
<dbReference type="SMART" id="SM00112">
    <property type="entry name" value="CA"/>
    <property type="match status" value="2"/>
</dbReference>
<reference key="1">
    <citation type="journal article" date="2007" name="Nature">
        <title>The medaka draft genome and insights into vertebrate genome evolution.</title>
        <authorList>
            <person name="Kasahara M."/>
            <person name="Naruse K."/>
            <person name="Sasaki S."/>
            <person name="Nakatani Y."/>
            <person name="Qu W."/>
            <person name="Ahsan B."/>
            <person name="Yamada T."/>
            <person name="Nagayasu Y."/>
            <person name="Doi K."/>
            <person name="Kasai Y."/>
            <person name="Jindo T."/>
            <person name="Kobayashi D."/>
            <person name="Shimada A."/>
            <person name="Toyoda A."/>
            <person name="Kuroki Y."/>
            <person name="Fujiyama A."/>
            <person name="Sasaki T."/>
            <person name="Shimizu A."/>
            <person name="Asakawa S."/>
            <person name="Shimizu N."/>
            <person name="Hashimoto S."/>
            <person name="Yang J."/>
            <person name="Lee Y."/>
            <person name="Matsushima K."/>
            <person name="Sugano S."/>
            <person name="Sakaizumi M."/>
            <person name="Narita T."/>
            <person name="Ohishi K."/>
            <person name="Haga S."/>
            <person name="Ohta F."/>
            <person name="Nomoto H."/>
            <person name="Nogata K."/>
            <person name="Morishita T."/>
            <person name="Endo T."/>
            <person name="Shin-I T."/>
            <person name="Takeda H."/>
            <person name="Morishita S."/>
            <person name="Kohara Y."/>
        </authorList>
    </citation>
    <scope>NUCLEOTIDE SEQUENCE [LARGE SCALE GENOMIC DNA]</scope>
    <source>
        <strain>Hd-rR</strain>
    </source>
</reference>
<keyword evidence="2" id="KW-1003">Cell membrane</keyword>
<dbReference type="Ensembl" id="ENSORLT00020021799.1">
    <property type="protein sequence ID" value="ENSORLP00020014124.1"/>
    <property type="gene ID" value="ENSORLG00020015135.1"/>
</dbReference>
<accession>A0A3P9L090</accession>
<evidence type="ECO:0000313" key="13">
    <source>
        <dbReference type="Ensembl" id="ENSORLP00020014124.1"/>
    </source>
</evidence>
<evidence type="ECO:0000256" key="5">
    <source>
        <dbReference type="ARBA" id="ARBA00022737"/>
    </source>
</evidence>
<evidence type="ECO:0000256" key="6">
    <source>
        <dbReference type="ARBA" id="ARBA00022837"/>
    </source>
</evidence>
<dbReference type="GO" id="GO:0005509">
    <property type="term" value="F:calcium ion binding"/>
    <property type="evidence" value="ECO:0007669"/>
    <property type="project" value="UniProtKB-UniRule"/>
</dbReference>
<reference evidence="13" key="3">
    <citation type="submission" date="2025-08" db="UniProtKB">
        <authorList>
            <consortium name="Ensembl"/>
        </authorList>
    </citation>
    <scope>IDENTIFICATION</scope>
    <source>
        <strain evidence="13">HNI</strain>
    </source>
</reference>
<evidence type="ECO:0000256" key="4">
    <source>
        <dbReference type="ARBA" id="ARBA00022729"/>
    </source>
</evidence>
<dbReference type="FunFam" id="2.60.40.60:FF:000002">
    <property type="entry name" value="Protocadherin alpha 2"/>
    <property type="match status" value="1"/>
</dbReference>
<dbReference type="InterPro" id="IPR020894">
    <property type="entry name" value="Cadherin_CS"/>
</dbReference>
<evidence type="ECO:0000259" key="12">
    <source>
        <dbReference type="PROSITE" id="PS50268"/>
    </source>
</evidence>
<evidence type="ECO:0000256" key="7">
    <source>
        <dbReference type="ARBA" id="ARBA00022889"/>
    </source>
</evidence>
<dbReference type="GO" id="GO:0005886">
    <property type="term" value="C:plasma membrane"/>
    <property type="evidence" value="ECO:0007669"/>
    <property type="project" value="UniProtKB-SubCell"/>
</dbReference>
<evidence type="ECO:0000256" key="3">
    <source>
        <dbReference type="ARBA" id="ARBA00022692"/>
    </source>
</evidence>
<organism evidence="13 14">
    <name type="scientific">Oryzias latipes</name>
    <name type="common">Japanese rice fish</name>
    <name type="synonym">Japanese killifish</name>
    <dbReference type="NCBI Taxonomy" id="8090"/>
    <lineage>
        <taxon>Eukaryota</taxon>
        <taxon>Metazoa</taxon>
        <taxon>Chordata</taxon>
        <taxon>Craniata</taxon>
        <taxon>Vertebrata</taxon>
        <taxon>Euteleostomi</taxon>
        <taxon>Actinopterygii</taxon>
        <taxon>Neopterygii</taxon>
        <taxon>Teleostei</taxon>
        <taxon>Neoteleostei</taxon>
        <taxon>Acanthomorphata</taxon>
        <taxon>Ovalentaria</taxon>
        <taxon>Atherinomorphae</taxon>
        <taxon>Beloniformes</taxon>
        <taxon>Adrianichthyidae</taxon>
        <taxon>Oryziinae</taxon>
        <taxon>Oryzias</taxon>
    </lineage>
</organism>
<dbReference type="Pfam" id="PF00028">
    <property type="entry name" value="Cadherin"/>
    <property type="match status" value="2"/>
</dbReference>
<keyword evidence="4" id="KW-0732">Signal</keyword>
<dbReference type="FunFam" id="2.60.40.60:FF:000007">
    <property type="entry name" value="Protocadherin alpha 2"/>
    <property type="match status" value="1"/>
</dbReference>
<keyword evidence="8" id="KW-1133">Transmembrane helix</keyword>
<protein>
    <recommendedName>
        <fullName evidence="12">Cadherin domain-containing protein</fullName>
    </recommendedName>
</protein>
<dbReference type="PROSITE" id="PS00232">
    <property type="entry name" value="CADHERIN_1"/>
    <property type="match status" value="2"/>
</dbReference>
<reference evidence="13 14" key="2">
    <citation type="submission" date="2017-04" db="EMBL/GenBank/DDBJ databases">
        <title>CpG methylation of centromeres and impact of large insertions on vertebrate speciation.</title>
        <authorList>
            <person name="Ichikawa K."/>
            <person name="Yoshimura J."/>
            <person name="Morishita S."/>
        </authorList>
    </citation>
    <scope>NUCLEOTIDE SEQUENCE</scope>
    <source>
        <strain evidence="13 14">HNI</strain>
    </source>
</reference>
<keyword evidence="6 11" id="KW-0106">Calcium</keyword>
<dbReference type="CDD" id="cd11304">
    <property type="entry name" value="Cadherin_repeat"/>
    <property type="match status" value="3"/>
</dbReference>
<dbReference type="PANTHER" id="PTHR24028">
    <property type="entry name" value="CADHERIN-87A"/>
    <property type="match status" value="1"/>
</dbReference>
<evidence type="ECO:0000256" key="10">
    <source>
        <dbReference type="ARBA" id="ARBA00023180"/>
    </source>
</evidence>
<dbReference type="PRINTS" id="PR00205">
    <property type="entry name" value="CADHERIN"/>
</dbReference>
<evidence type="ECO:0000256" key="8">
    <source>
        <dbReference type="ARBA" id="ARBA00022989"/>
    </source>
</evidence>
<dbReference type="GO" id="GO:0009653">
    <property type="term" value="P:anatomical structure morphogenesis"/>
    <property type="evidence" value="ECO:0007669"/>
    <property type="project" value="UniProtKB-ARBA"/>
</dbReference>
<dbReference type="SUPFAM" id="SSF49313">
    <property type="entry name" value="Cadherin-like"/>
    <property type="match status" value="3"/>
</dbReference>
<dbReference type="AlphaFoldDB" id="A0A3P9L090"/>
<dbReference type="Gene3D" id="2.60.40.60">
    <property type="entry name" value="Cadherins"/>
    <property type="match status" value="3"/>
</dbReference>
<dbReference type="InterPro" id="IPR050174">
    <property type="entry name" value="Protocadherin/Cadherin-CA"/>
</dbReference>
<dbReference type="InterPro" id="IPR002126">
    <property type="entry name" value="Cadherin-like_dom"/>
</dbReference>
<dbReference type="PANTHER" id="PTHR24028:SF114">
    <property type="entry name" value="PCDH2G3 PROTEIN-RELATED"/>
    <property type="match status" value="1"/>
</dbReference>
<reference evidence="13" key="4">
    <citation type="submission" date="2025-09" db="UniProtKB">
        <authorList>
            <consortium name="Ensembl"/>
        </authorList>
    </citation>
    <scope>IDENTIFICATION</scope>
    <source>
        <strain evidence="13">HNI</strain>
    </source>
</reference>
<evidence type="ECO:0000256" key="1">
    <source>
        <dbReference type="ARBA" id="ARBA00004251"/>
    </source>
</evidence>
<keyword evidence="10" id="KW-0325">Glycoprotein</keyword>
<evidence type="ECO:0000256" key="2">
    <source>
        <dbReference type="ARBA" id="ARBA00022475"/>
    </source>
</evidence>
<keyword evidence="5" id="KW-0677">Repeat</keyword>
<feature type="domain" description="Cadherin" evidence="12">
    <location>
        <begin position="3"/>
        <end position="103"/>
    </location>
</feature>
<comment type="subcellular location">
    <subcellularLocation>
        <location evidence="1">Cell membrane</location>
        <topology evidence="1">Single-pass type I membrane protein</topology>
    </subcellularLocation>
</comment>
<keyword evidence="7" id="KW-0130">Cell adhesion</keyword>
<sequence>HFLSESAVKGARYRIVAAHDADIGLNAVQSYVLQENAHFVFNIQTTNAGNKYGELVLDKELDREEQQELKLLLTAVDGGSPQRSGTVVIHVTVLDANDNAPVFSESVYTASLQENSPLNTPVIRVSASDADEGINGEITYEFSRLSEKSRKLFSLDEKTGEIVVTGNIDYEEGSKYELMVVAKDGYGLSSESKLIVHVTDINDNAPVIILKSLISSISENAPPGTEVGIINVQDRDSDRNRQVRCYIESNSPFKSPIFYRSIYHLF</sequence>
<evidence type="ECO:0000256" key="9">
    <source>
        <dbReference type="ARBA" id="ARBA00023136"/>
    </source>
</evidence>
<keyword evidence="9" id="KW-0472">Membrane</keyword>
<evidence type="ECO:0000313" key="14">
    <source>
        <dbReference type="Proteomes" id="UP000265180"/>
    </source>
</evidence>